<accession>A0A2J8B3Y1</accession>
<dbReference type="PANTHER" id="PTHR47891:SF2">
    <property type="entry name" value="MAGNESIUM AND COBALT TRANSPORTER"/>
    <property type="match status" value="1"/>
</dbReference>
<sequence length="308" mass="35541">MLEIYKTVDDTLTEIPTFEEGIWLNMVNPTPEEITLVEEKLAVNPDFIRVALDDDERAHTEREDDQTLIIVDTPFWDTERKMYSTMPLAIIITPQAFLTVCLREATVLNDFTKTKVKHFYTQYKARFVLQILYRNATKFLQSLRTIDKLSNQVERELHVSMRNKELIDMLALEKSLVFFSTALRSNEMLLEKLLKYKYITNYQDDRDLLEDVIIENKQAMEMCNIYSSILSGTMDAFASVISNNLNIVMKILTSITLVMAIPNIVFGLFGMNVVLPFTESPYGLLIILAGTVVLCCLVAYILKRKDLF</sequence>
<evidence type="ECO:0000256" key="3">
    <source>
        <dbReference type="ARBA" id="ARBA00022692"/>
    </source>
</evidence>
<dbReference type="InterPro" id="IPR045861">
    <property type="entry name" value="CorA_cytoplasmic_dom"/>
</dbReference>
<dbReference type="Proteomes" id="UP000236394">
    <property type="component" value="Unassembled WGS sequence"/>
</dbReference>
<evidence type="ECO:0000256" key="1">
    <source>
        <dbReference type="ARBA" id="ARBA00004141"/>
    </source>
</evidence>
<dbReference type="InterPro" id="IPR002523">
    <property type="entry name" value="MgTranspt_CorA/ZnTranspt_ZntB"/>
</dbReference>
<dbReference type="Pfam" id="PF01544">
    <property type="entry name" value="CorA"/>
    <property type="match status" value="1"/>
</dbReference>
<keyword evidence="3 6" id="KW-0812">Transmembrane</keyword>
<feature type="transmembrane region" description="Helical" evidence="6">
    <location>
        <begin position="251"/>
        <end position="275"/>
    </location>
</feature>
<dbReference type="Gene3D" id="3.30.460.20">
    <property type="entry name" value="CorA soluble domain-like"/>
    <property type="match status" value="1"/>
</dbReference>
<dbReference type="GO" id="GO:0046873">
    <property type="term" value="F:metal ion transmembrane transporter activity"/>
    <property type="evidence" value="ECO:0007669"/>
    <property type="project" value="InterPro"/>
</dbReference>
<name>A0A2J8B3Y1_9FIRM</name>
<evidence type="ECO:0000313" key="7">
    <source>
        <dbReference type="EMBL" id="PNH19488.1"/>
    </source>
</evidence>
<organism evidence="7 8">
    <name type="scientific">Mageeibacillus indolicus</name>
    <dbReference type="NCBI Taxonomy" id="884684"/>
    <lineage>
        <taxon>Bacteria</taxon>
        <taxon>Bacillati</taxon>
        <taxon>Bacillota</taxon>
        <taxon>Clostridia</taxon>
        <taxon>Eubacteriales</taxon>
        <taxon>Oscillospiraceae</taxon>
        <taxon>Mageeibacillus</taxon>
    </lineage>
</organism>
<dbReference type="GO" id="GO:0016020">
    <property type="term" value="C:membrane"/>
    <property type="evidence" value="ECO:0007669"/>
    <property type="project" value="UniProtKB-SubCell"/>
</dbReference>
<evidence type="ECO:0000256" key="6">
    <source>
        <dbReference type="SAM" id="Phobius"/>
    </source>
</evidence>
<dbReference type="InterPro" id="IPR045863">
    <property type="entry name" value="CorA_TM1_TM2"/>
</dbReference>
<dbReference type="PANTHER" id="PTHR47891">
    <property type="entry name" value="TRANSPORTER-RELATED"/>
    <property type="match status" value="1"/>
</dbReference>
<dbReference type="EMBL" id="NBZD01000001">
    <property type="protein sequence ID" value="PNH19488.1"/>
    <property type="molecule type" value="Genomic_DNA"/>
</dbReference>
<keyword evidence="5 6" id="KW-0472">Membrane</keyword>
<dbReference type="OMA" id="MLTYYRS"/>
<dbReference type="AlphaFoldDB" id="A0A2J8B3Y1"/>
<evidence type="ECO:0000256" key="5">
    <source>
        <dbReference type="ARBA" id="ARBA00023136"/>
    </source>
</evidence>
<keyword evidence="4 6" id="KW-1133">Transmembrane helix</keyword>
<evidence type="ECO:0000313" key="8">
    <source>
        <dbReference type="Proteomes" id="UP000236394"/>
    </source>
</evidence>
<dbReference type="Gene3D" id="1.20.58.340">
    <property type="entry name" value="Magnesium transport protein CorA, transmembrane region"/>
    <property type="match status" value="2"/>
</dbReference>
<evidence type="ECO:0000256" key="4">
    <source>
        <dbReference type="ARBA" id="ARBA00022989"/>
    </source>
</evidence>
<dbReference type="InterPro" id="IPR047199">
    <property type="entry name" value="CorA-like"/>
</dbReference>
<gene>
    <name evidence="7" type="ORF">B7R76_00965</name>
</gene>
<feature type="transmembrane region" description="Helical" evidence="6">
    <location>
        <begin position="281"/>
        <end position="302"/>
    </location>
</feature>
<protein>
    <submittedName>
        <fullName evidence="7">Magnesium transporter</fullName>
    </submittedName>
</protein>
<comment type="subcellular location">
    <subcellularLocation>
        <location evidence="1">Membrane</location>
        <topology evidence="1">Multi-pass membrane protein</topology>
    </subcellularLocation>
</comment>
<proteinExistence type="inferred from homology"/>
<dbReference type="SUPFAM" id="SSF144083">
    <property type="entry name" value="Magnesium transport protein CorA, transmembrane region"/>
    <property type="match status" value="1"/>
</dbReference>
<dbReference type="RefSeq" id="WP_012993628.1">
    <property type="nucleotide sequence ID" value="NZ_NBZD01000001.1"/>
</dbReference>
<comment type="similarity">
    <text evidence="2">Belongs to the CorA metal ion transporter (MIT) (TC 1.A.35) family.</text>
</comment>
<comment type="caution">
    <text evidence="7">The sequence shown here is derived from an EMBL/GenBank/DDBJ whole genome shotgun (WGS) entry which is preliminary data.</text>
</comment>
<dbReference type="SUPFAM" id="SSF143865">
    <property type="entry name" value="CorA soluble domain-like"/>
    <property type="match status" value="1"/>
</dbReference>
<evidence type="ECO:0000256" key="2">
    <source>
        <dbReference type="ARBA" id="ARBA00009765"/>
    </source>
</evidence>
<dbReference type="CDD" id="cd12827">
    <property type="entry name" value="EcCorA_ZntB-like_u2"/>
    <property type="match status" value="1"/>
</dbReference>
<reference evidence="8" key="1">
    <citation type="submission" date="2017-04" db="EMBL/GenBank/DDBJ databases">
        <authorList>
            <person name="Bumgarner R.E."/>
            <person name="Fredricks D.N."/>
            <person name="Srinivasan S."/>
        </authorList>
    </citation>
    <scope>NUCLEOTIDE SEQUENCE [LARGE SCALE GENOMIC DNA]</scope>
    <source>
        <strain evidence="8">KA00405</strain>
    </source>
</reference>